<dbReference type="CDD" id="cd13985">
    <property type="entry name" value="STKc_GAK_like"/>
    <property type="match status" value="1"/>
</dbReference>
<keyword evidence="6" id="KW-0067">ATP-binding</keyword>
<dbReference type="GO" id="GO:0005737">
    <property type="term" value="C:cytoplasm"/>
    <property type="evidence" value="ECO:0007669"/>
    <property type="project" value="TreeGrafter"/>
</dbReference>
<dbReference type="GO" id="GO:0004674">
    <property type="term" value="F:protein serine/threonine kinase activity"/>
    <property type="evidence" value="ECO:0007669"/>
    <property type="project" value="UniProtKB-KW"/>
</dbReference>
<evidence type="ECO:0000256" key="1">
    <source>
        <dbReference type="ARBA" id="ARBA00012513"/>
    </source>
</evidence>
<name>A0AAP0PU64_9MAGN</name>
<feature type="compositionally biased region" description="Polar residues" evidence="9">
    <location>
        <begin position="388"/>
        <end position="397"/>
    </location>
</feature>
<dbReference type="InterPro" id="IPR000719">
    <property type="entry name" value="Prot_kinase_dom"/>
</dbReference>
<comment type="catalytic activity">
    <reaction evidence="7">
        <text>L-threonyl-[protein] + ATP = O-phospho-L-threonyl-[protein] + ADP + H(+)</text>
        <dbReference type="Rhea" id="RHEA:46608"/>
        <dbReference type="Rhea" id="RHEA-COMP:11060"/>
        <dbReference type="Rhea" id="RHEA-COMP:11605"/>
        <dbReference type="ChEBI" id="CHEBI:15378"/>
        <dbReference type="ChEBI" id="CHEBI:30013"/>
        <dbReference type="ChEBI" id="CHEBI:30616"/>
        <dbReference type="ChEBI" id="CHEBI:61977"/>
        <dbReference type="ChEBI" id="CHEBI:456216"/>
        <dbReference type="EC" id="2.7.11.1"/>
    </reaction>
</comment>
<feature type="compositionally biased region" description="Polar residues" evidence="9">
    <location>
        <begin position="513"/>
        <end position="540"/>
    </location>
</feature>
<dbReference type="SUPFAM" id="SSF56112">
    <property type="entry name" value="Protein kinase-like (PK-like)"/>
    <property type="match status" value="1"/>
</dbReference>
<evidence type="ECO:0000259" key="10">
    <source>
        <dbReference type="PROSITE" id="PS50011"/>
    </source>
</evidence>
<feature type="region of interest" description="Disordered" evidence="9">
    <location>
        <begin position="286"/>
        <end position="419"/>
    </location>
</feature>
<dbReference type="PANTHER" id="PTHR22967:SF57">
    <property type="entry name" value="AUXILIN, ISOFORM A-RELATED"/>
    <property type="match status" value="1"/>
</dbReference>
<evidence type="ECO:0000256" key="7">
    <source>
        <dbReference type="ARBA" id="ARBA00047899"/>
    </source>
</evidence>
<feature type="region of interest" description="Disordered" evidence="9">
    <location>
        <begin position="513"/>
        <end position="542"/>
    </location>
</feature>
<evidence type="ECO:0000256" key="2">
    <source>
        <dbReference type="ARBA" id="ARBA00022527"/>
    </source>
</evidence>
<reference evidence="11 12" key="1">
    <citation type="submission" date="2024-01" db="EMBL/GenBank/DDBJ databases">
        <title>Genome assemblies of Stephania.</title>
        <authorList>
            <person name="Yang L."/>
        </authorList>
    </citation>
    <scope>NUCLEOTIDE SEQUENCE [LARGE SCALE GENOMIC DNA]</scope>
    <source>
        <strain evidence="11">QJT</strain>
        <tissue evidence="11">Leaf</tissue>
    </source>
</reference>
<comment type="catalytic activity">
    <reaction evidence="8">
        <text>L-seryl-[protein] + ATP = O-phospho-L-seryl-[protein] + ADP + H(+)</text>
        <dbReference type="Rhea" id="RHEA:17989"/>
        <dbReference type="Rhea" id="RHEA-COMP:9863"/>
        <dbReference type="Rhea" id="RHEA-COMP:11604"/>
        <dbReference type="ChEBI" id="CHEBI:15378"/>
        <dbReference type="ChEBI" id="CHEBI:29999"/>
        <dbReference type="ChEBI" id="CHEBI:30616"/>
        <dbReference type="ChEBI" id="CHEBI:83421"/>
        <dbReference type="ChEBI" id="CHEBI:456216"/>
        <dbReference type="EC" id="2.7.11.1"/>
    </reaction>
</comment>
<accession>A0AAP0PU64</accession>
<evidence type="ECO:0000256" key="9">
    <source>
        <dbReference type="SAM" id="MobiDB-lite"/>
    </source>
</evidence>
<dbReference type="InterPro" id="IPR008271">
    <property type="entry name" value="Ser/Thr_kinase_AS"/>
</dbReference>
<keyword evidence="2" id="KW-0723">Serine/threonine-protein kinase</keyword>
<dbReference type="AlphaFoldDB" id="A0AAP0PU64"/>
<feature type="compositionally biased region" description="Polar residues" evidence="9">
    <location>
        <begin position="559"/>
        <end position="569"/>
    </location>
</feature>
<keyword evidence="3" id="KW-0808">Transferase</keyword>
<sequence length="657" mass="72995">MDIGNLKIQIRNAIAEGGFSCVYLARDNLNFSKQYALKHIICNDEESLELVMREISVMKSLKGHPNVVSLLAHTILDMGRTKEAFLVMEFCEKSLVNVLERRGAGYFEEKQVLAIFRDVCNAVFAMHCQSPPVAHRDLKAENLLLGADGLWKLCDFGSISTNHKRFERPEEMGIEEDNIRKYTTPAYRAPEMWDLFRREVISEKVDIWALGCLLYRICYFKSAFDGESKLQILNGNYRIPELPKYSAAILDLIRDMLQASPDDRPDITQARALLDWPFISMNLGMQQTADKPDGGTSNPPRKSSPMPRRSPPPPPSSNEQPLSSVKVGGGGGGGAFWSTSHANDSAILEDMGGPIFDEPNAQTASKHDRWSSESLRPESGNPKKEQSGHVQSLSSGYGNRHKKFNGDPFEGSARKSFPGNINRTVEKTKVPQSENTITFSNEAFNTFVAEFDTSKLDPLEPKKSGKEEALAAEVDRLKELLKQANLEKDEITAKYEKLTAICRSQRQEIQELKQSLASRTTSPISDKNYNISRGSHSVTTQKEKIEGLVSELRQGMFADSNQSPESKQWQAFPDDSKSQPWSKNNANKSIRTSNGHQNRQTSAVSGGDAWGFGTDSFTAVPITSDVSRTSQGNSQHSNTIKSADSKQPSQPAGWAGF</sequence>
<protein>
    <recommendedName>
        <fullName evidence="1">non-specific serine/threonine protein kinase</fullName>
        <ecNumber evidence="1">2.7.11.1</ecNumber>
    </recommendedName>
</protein>
<proteinExistence type="predicted"/>
<evidence type="ECO:0000256" key="3">
    <source>
        <dbReference type="ARBA" id="ARBA00022679"/>
    </source>
</evidence>
<feature type="region of interest" description="Disordered" evidence="9">
    <location>
        <begin position="559"/>
        <end position="657"/>
    </location>
</feature>
<dbReference type="InterPro" id="IPR011009">
    <property type="entry name" value="Kinase-like_dom_sf"/>
</dbReference>
<evidence type="ECO:0000256" key="8">
    <source>
        <dbReference type="ARBA" id="ARBA00048679"/>
    </source>
</evidence>
<organism evidence="11 12">
    <name type="scientific">Stephania japonica</name>
    <dbReference type="NCBI Taxonomy" id="461633"/>
    <lineage>
        <taxon>Eukaryota</taxon>
        <taxon>Viridiplantae</taxon>
        <taxon>Streptophyta</taxon>
        <taxon>Embryophyta</taxon>
        <taxon>Tracheophyta</taxon>
        <taxon>Spermatophyta</taxon>
        <taxon>Magnoliopsida</taxon>
        <taxon>Ranunculales</taxon>
        <taxon>Menispermaceae</taxon>
        <taxon>Menispermoideae</taxon>
        <taxon>Cissampelideae</taxon>
        <taxon>Stephania</taxon>
    </lineage>
</organism>
<dbReference type="GO" id="GO:0005524">
    <property type="term" value="F:ATP binding"/>
    <property type="evidence" value="ECO:0007669"/>
    <property type="project" value="UniProtKB-KW"/>
</dbReference>
<dbReference type="EMBL" id="JBBNAE010000001">
    <property type="protein sequence ID" value="KAK9154614.1"/>
    <property type="molecule type" value="Genomic_DNA"/>
</dbReference>
<comment type="caution">
    <text evidence="11">The sequence shown here is derived from an EMBL/GenBank/DDBJ whole genome shotgun (WGS) entry which is preliminary data.</text>
</comment>
<dbReference type="EC" id="2.7.11.1" evidence="1"/>
<dbReference type="FunFam" id="1.10.510.10:FF:000349">
    <property type="entry name" value="probable serine/threonine-protein kinase DDB_G0280111"/>
    <property type="match status" value="1"/>
</dbReference>
<evidence type="ECO:0000256" key="5">
    <source>
        <dbReference type="ARBA" id="ARBA00022777"/>
    </source>
</evidence>
<feature type="domain" description="Protein kinase" evidence="10">
    <location>
        <begin position="8"/>
        <end position="279"/>
    </location>
</feature>
<evidence type="ECO:0000256" key="6">
    <source>
        <dbReference type="ARBA" id="ARBA00022840"/>
    </source>
</evidence>
<dbReference type="Pfam" id="PF00069">
    <property type="entry name" value="Pkinase"/>
    <property type="match status" value="1"/>
</dbReference>
<dbReference type="Gene3D" id="1.10.510.10">
    <property type="entry name" value="Transferase(Phosphotransferase) domain 1"/>
    <property type="match status" value="1"/>
</dbReference>
<keyword evidence="5" id="KW-0418">Kinase</keyword>
<keyword evidence="12" id="KW-1185">Reference proteome</keyword>
<evidence type="ECO:0000313" key="12">
    <source>
        <dbReference type="Proteomes" id="UP001417504"/>
    </source>
</evidence>
<feature type="compositionally biased region" description="Polar residues" evidence="9">
    <location>
        <begin position="578"/>
        <end position="604"/>
    </location>
</feature>
<evidence type="ECO:0000256" key="4">
    <source>
        <dbReference type="ARBA" id="ARBA00022741"/>
    </source>
</evidence>
<feature type="compositionally biased region" description="Polar residues" evidence="9">
    <location>
        <begin position="624"/>
        <end position="650"/>
    </location>
</feature>
<evidence type="ECO:0000313" key="11">
    <source>
        <dbReference type="EMBL" id="KAK9154614.1"/>
    </source>
</evidence>
<dbReference type="PROSITE" id="PS50011">
    <property type="entry name" value="PROTEIN_KINASE_DOM"/>
    <property type="match status" value="1"/>
</dbReference>
<dbReference type="SMART" id="SM00220">
    <property type="entry name" value="S_TKc"/>
    <property type="match status" value="1"/>
</dbReference>
<dbReference type="Proteomes" id="UP001417504">
    <property type="component" value="Unassembled WGS sequence"/>
</dbReference>
<dbReference type="PROSITE" id="PS00108">
    <property type="entry name" value="PROTEIN_KINASE_ST"/>
    <property type="match status" value="1"/>
</dbReference>
<gene>
    <name evidence="11" type="ORF">Sjap_002094</name>
</gene>
<dbReference type="PANTHER" id="PTHR22967">
    <property type="entry name" value="SERINE/THREONINE PROTEIN KINASE"/>
    <property type="match status" value="1"/>
</dbReference>
<keyword evidence="4" id="KW-0547">Nucleotide-binding</keyword>
<feature type="compositionally biased region" description="Low complexity" evidence="9">
    <location>
        <begin position="297"/>
        <end position="307"/>
    </location>
</feature>